<gene>
    <name evidence="1" type="ORF">GOP47_0014530</name>
</gene>
<dbReference type="EMBL" id="JABFUD020000014">
    <property type="protein sequence ID" value="KAI5070187.1"/>
    <property type="molecule type" value="Genomic_DNA"/>
</dbReference>
<dbReference type="Proteomes" id="UP000886520">
    <property type="component" value="Chromosome 14"/>
</dbReference>
<keyword evidence="2" id="KW-1185">Reference proteome</keyword>
<comment type="caution">
    <text evidence="1">The sequence shown here is derived from an EMBL/GenBank/DDBJ whole genome shotgun (WGS) entry which is preliminary data.</text>
</comment>
<proteinExistence type="predicted"/>
<protein>
    <submittedName>
        <fullName evidence="1">Uncharacterized protein</fullName>
    </submittedName>
</protein>
<accession>A0A9D4ULZ1</accession>
<organism evidence="1 2">
    <name type="scientific">Adiantum capillus-veneris</name>
    <name type="common">Maidenhair fern</name>
    <dbReference type="NCBI Taxonomy" id="13818"/>
    <lineage>
        <taxon>Eukaryota</taxon>
        <taxon>Viridiplantae</taxon>
        <taxon>Streptophyta</taxon>
        <taxon>Embryophyta</taxon>
        <taxon>Tracheophyta</taxon>
        <taxon>Polypodiopsida</taxon>
        <taxon>Polypodiidae</taxon>
        <taxon>Polypodiales</taxon>
        <taxon>Pteridineae</taxon>
        <taxon>Pteridaceae</taxon>
        <taxon>Vittarioideae</taxon>
        <taxon>Adiantum</taxon>
    </lineage>
</organism>
<evidence type="ECO:0000313" key="1">
    <source>
        <dbReference type="EMBL" id="KAI5070187.1"/>
    </source>
</evidence>
<evidence type="ECO:0000313" key="2">
    <source>
        <dbReference type="Proteomes" id="UP000886520"/>
    </source>
</evidence>
<reference evidence="1" key="1">
    <citation type="submission" date="2021-01" db="EMBL/GenBank/DDBJ databases">
        <title>Adiantum capillus-veneris genome.</title>
        <authorList>
            <person name="Fang Y."/>
            <person name="Liao Q."/>
        </authorList>
    </citation>
    <scope>NUCLEOTIDE SEQUENCE</scope>
    <source>
        <strain evidence="1">H3</strain>
        <tissue evidence="1">Leaf</tissue>
    </source>
</reference>
<dbReference type="AlphaFoldDB" id="A0A9D4ULZ1"/>
<name>A0A9D4ULZ1_ADICA</name>
<sequence length="190" mass="21782">MMDFFAIMIDLVRCYHGISLYYVRLSHYDHSTSAFETLRSSAHSTLHDHLIDSIEVLYHVKRMETRHEIIVAYPEEIVDTQLHPVTVQLQQVYDGMLYADEDDHMYSRVSRIPVVELGFGTSMGSRTYVSLDGWSTYTIIFGLPYRLTPSPRLPIPAIAEPEPVSTHTVRSLGSRAPQGFQPRPIFHMTP</sequence>